<gene>
    <name evidence="2" type="ORF">DFH08DRAFT_814433</name>
</gene>
<reference evidence="2" key="1">
    <citation type="submission" date="2023-03" db="EMBL/GenBank/DDBJ databases">
        <title>Massive genome expansion in bonnet fungi (Mycena s.s.) driven by repeated elements and novel gene families across ecological guilds.</title>
        <authorList>
            <consortium name="Lawrence Berkeley National Laboratory"/>
            <person name="Harder C.B."/>
            <person name="Miyauchi S."/>
            <person name="Viragh M."/>
            <person name="Kuo A."/>
            <person name="Thoen E."/>
            <person name="Andreopoulos B."/>
            <person name="Lu D."/>
            <person name="Skrede I."/>
            <person name="Drula E."/>
            <person name="Henrissat B."/>
            <person name="Morin E."/>
            <person name="Kohler A."/>
            <person name="Barry K."/>
            <person name="LaButti K."/>
            <person name="Morin E."/>
            <person name="Salamov A."/>
            <person name="Lipzen A."/>
            <person name="Mereny Z."/>
            <person name="Hegedus B."/>
            <person name="Baldrian P."/>
            <person name="Stursova M."/>
            <person name="Weitz H."/>
            <person name="Taylor A."/>
            <person name="Grigoriev I.V."/>
            <person name="Nagy L.G."/>
            <person name="Martin F."/>
            <person name="Kauserud H."/>
        </authorList>
    </citation>
    <scope>NUCLEOTIDE SEQUENCE</scope>
    <source>
        <strain evidence="2">CBHHK002</strain>
    </source>
</reference>
<feature type="region of interest" description="Disordered" evidence="1">
    <location>
        <begin position="19"/>
        <end position="38"/>
    </location>
</feature>
<evidence type="ECO:0000313" key="2">
    <source>
        <dbReference type="EMBL" id="KAJ7333323.1"/>
    </source>
</evidence>
<accession>A0AAD6ZPG1</accession>
<dbReference type="EMBL" id="JARIHO010000034">
    <property type="protein sequence ID" value="KAJ7333323.1"/>
    <property type="molecule type" value="Genomic_DNA"/>
</dbReference>
<sequence>MQKPTCLCRRDRKLDLLLSERNPKNAGPKRVSDEHPVEDGATYFCPPGEIRSLGQGIRALTQHHDEPHECQRLARCRHPEKATPQDRVTVYIGPFEPGDDKKTRVMGTQRNGVERPQGSQKWRLDEIPLDVPAGTALTGIPLQGNKQKTFYQGICEIKVQNLDPRPSTTSKLAVVKM</sequence>
<dbReference type="Proteomes" id="UP001218218">
    <property type="component" value="Unassembled WGS sequence"/>
</dbReference>
<name>A0AAD6ZPG1_9AGAR</name>
<evidence type="ECO:0000256" key="1">
    <source>
        <dbReference type="SAM" id="MobiDB-lite"/>
    </source>
</evidence>
<dbReference type="AlphaFoldDB" id="A0AAD6ZPG1"/>
<organism evidence="2 3">
    <name type="scientific">Mycena albidolilacea</name>
    <dbReference type="NCBI Taxonomy" id="1033008"/>
    <lineage>
        <taxon>Eukaryota</taxon>
        <taxon>Fungi</taxon>
        <taxon>Dikarya</taxon>
        <taxon>Basidiomycota</taxon>
        <taxon>Agaricomycotina</taxon>
        <taxon>Agaricomycetes</taxon>
        <taxon>Agaricomycetidae</taxon>
        <taxon>Agaricales</taxon>
        <taxon>Marasmiineae</taxon>
        <taxon>Mycenaceae</taxon>
        <taxon>Mycena</taxon>
    </lineage>
</organism>
<comment type="caution">
    <text evidence="2">The sequence shown here is derived from an EMBL/GenBank/DDBJ whole genome shotgun (WGS) entry which is preliminary data.</text>
</comment>
<evidence type="ECO:0000313" key="3">
    <source>
        <dbReference type="Proteomes" id="UP001218218"/>
    </source>
</evidence>
<proteinExistence type="predicted"/>
<keyword evidence="3" id="KW-1185">Reference proteome</keyword>
<protein>
    <submittedName>
        <fullName evidence="2">Uncharacterized protein</fullName>
    </submittedName>
</protein>